<gene>
    <name evidence="1" type="ORF">CKJ66_26165</name>
</gene>
<evidence type="ECO:0000313" key="1">
    <source>
        <dbReference type="EMBL" id="PBA23754.1"/>
    </source>
</evidence>
<dbReference type="RefSeq" id="WP_095795156.1">
    <property type="nucleotide sequence ID" value="NZ_NSFD01000055.1"/>
</dbReference>
<dbReference type="AlphaFoldDB" id="A0A2A2ZBB2"/>
<protein>
    <recommendedName>
        <fullName evidence="3">Sce7726 family protein</fullName>
    </recommendedName>
</protein>
<sequence length="292" mass="31635">MTATARELASAFSTRVVRELSKPHPALWARERIVPIAELVDADAPLRLAFEAAHAQLASTYRCEYVYKSAVIKQAIATEPTAHAMTGLPVFLSIADVAVAGEAASAFEIKTDLDSFTRLELQVLSYSRCFEYVHVVTSEAKAARVLDALPEHVGVRALDDDSLALTTARPASGGHSRLDPVSLFRVLRQSERLAVLHRQLEYTADVPSALLYRRTAELFTSLPIDAAYQEFVTELRHRDARQRAAAAAAALPASLAAAAAGLTLSAVAWQRLGQLLQKPVAQLTNTTHGWAA</sequence>
<organism evidence="1 2">
    <name type="scientific">Mycobacterium avium</name>
    <dbReference type="NCBI Taxonomy" id="1764"/>
    <lineage>
        <taxon>Bacteria</taxon>
        <taxon>Bacillati</taxon>
        <taxon>Actinomycetota</taxon>
        <taxon>Actinomycetes</taxon>
        <taxon>Mycobacteriales</taxon>
        <taxon>Mycobacteriaceae</taxon>
        <taxon>Mycobacterium</taxon>
        <taxon>Mycobacterium avium complex (MAC)</taxon>
    </lineage>
</organism>
<dbReference type="EMBL" id="NSFD01000055">
    <property type="protein sequence ID" value="PBA23754.1"/>
    <property type="molecule type" value="Genomic_DNA"/>
</dbReference>
<proteinExistence type="predicted"/>
<reference evidence="1 2" key="1">
    <citation type="submission" date="2017-08" db="EMBL/GenBank/DDBJ databases">
        <title>Phylogenetic analysis of Mycobacterium avium complex whole genomes.</title>
        <authorList>
            <person name="Caverly L.J."/>
            <person name="Spilker T."/>
            <person name="Lipuma J."/>
        </authorList>
    </citation>
    <scope>NUCLEOTIDE SEQUENCE [LARGE SCALE GENOMIC DNA]</scope>
    <source>
        <strain evidence="1 2">FLAC0165</strain>
    </source>
</reference>
<comment type="caution">
    <text evidence="1">The sequence shown here is derived from an EMBL/GenBank/DDBJ whole genome shotgun (WGS) entry which is preliminary data.</text>
</comment>
<dbReference type="Proteomes" id="UP000217768">
    <property type="component" value="Unassembled WGS sequence"/>
</dbReference>
<accession>A0A2A2ZBB2</accession>
<evidence type="ECO:0008006" key="3">
    <source>
        <dbReference type="Google" id="ProtNLM"/>
    </source>
</evidence>
<dbReference type="NCBIfam" id="NF033832">
    <property type="entry name" value="sce7726_fam"/>
    <property type="match status" value="1"/>
</dbReference>
<evidence type="ECO:0000313" key="2">
    <source>
        <dbReference type="Proteomes" id="UP000217768"/>
    </source>
</evidence>
<name>A0A2A2ZBB2_MYCAV</name>
<dbReference type="InterPro" id="IPR047729">
    <property type="entry name" value="Sce7726-like"/>
</dbReference>